<keyword evidence="3" id="KW-1185">Reference proteome</keyword>
<dbReference type="Gene3D" id="1.20.1170.10">
    <property type="match status" value="1"/>
</dbReference>
<proteinExistence type="predicted"/>
<dbReference type="Proteomes" id="UP001221757">
    <property type="component" value="Unassembled WGS sequence"/>
</dbReference>
<gene>
    <name evidence="2" type="ORF">B0H17DRAFT_1216088</name>
</gene>
<evidence type="ECO:0000256" key="1">
    <source>
        <dbReference type="SAM" id="MobiDB-lite"/>
    </source>
</evidence>
<dbReference type="EMBL" id="JARKIE010000402">
    <property type="protein sequence ID" value="KAJ7645302.1"/>
    <property type="molecule type" value="Genomic_DNA"/>
</dbReference>
<name>A0AAD7CDC0_MYCRO</name>
<accession>A0AAD7CDC0</accession>
<protein>
    <submittedName>
        <fullName evidence="2">Uncharacterized protein</fullName>
    </submittedName>
</protein>
<organism evidence="2 3">
    <name type="scientific">Mycena rosella</name>
    <name type="common">Pink bonnet</name>
    <name type="synonym">Agaricus rosellus</name>
    <dbReference type="NCBI Taxonomy" id="1033263"/>
    <lineage>
        <taxon>Eukaryota</taxon>
        <taxon>Fungi</taxon>
        <taxon>Dikarya</taxon>
        <taxon>Basidiomycota</taxon>
        <taxon>Agaricomycotina</taxon>
        <taxon>Agaricomycetes</taxon>
        <taxon>Agaricomycetidae</taxon>
        <taxon>Agaricales</taxon>
        <taxon>Marasmiineae</taxon>
        <taxon>Mycenaceae</taxon>
        <taxon>Mycena</taxon>
    </lineage>
</organism>
<evidence type="ECO:0000313" key="2">
    <source>
        <dbReference type="EMBL" id="KAJ7645302.1"/>
    </source>
</evidence>
<reference evidence="2" key="1">
    <citation type="submission" date="2023-03" db="EMBL/GenBank/DDBJ databases">
        <title>Massive genome expansion in bonnet fungi (Mycena s.s.) driven by repeated elements and novel gene families across ecological guilds.</title>
        <authorList>
            <consortium name="Lawrence Berkeley National Laboratory"/>
            <person name="Harder C.B."/>
            <person name="Miyauchi S."/>
            <person name="Viragh M."/>
            <person name="Kuo A."/>
            <person name="Thoen E."/>
            <person name="Andreopoulos B."/>
            <person name="Lu D."/>
            <person name="Skrede I."/>
            <person name="Drula E."/>
            <person name="Henrissat B."/>
            <person name="Morin E."/>
            <person name="Kohler A."/>
            <person name="Barry K."/>
            <person name="LaButti K."/>
            <person name="Morin E."/>
            <person name="Salamov A."/>
            <person name="Lipzen A."/>
            <person name="Mereny Z."/>
            <person name="Hegedus B."/>
            <person name="Baldrian P."/>
            <person name="Stursova M."/>
            <person name="Weitz H."/>
            <person name="Taylor A."/>
            <person name="Grigoriev I.V."/>
            <person name="Nagy L.G."/>
            <person name="Martin F."/>
            <person name="Kauserud H."/>
        </authorList>
    </citation>
    <scope>NUCLEOTIDE SEQUENCE</scope>
    <source>
        <strain evidence="2">CBHHK067</strain>
    </source>
</reference>
<comment type="caution">
    <text evidence="2">The sequence shown here is derived from an EMBL/GenBank/DDBJ whole genome shotgun (WGS) entry which is preliminary data.</text>
</comment>
<sequence>MHGLRAQSRFRVSPAQQRIPTPKFQGSVRSGPIPGDRRGAHVTPSPELLAVLIPYALTSSCLSNLEALRTCCTLQTTPLNVRSSYKVGATAAAFTRTHATPSIIMLSDLPPNYTVSDVCSYDHAAVTKAFNALSADDIAKLCAGIARAASDTQAVPHIEGAGTTAAQAIKVINNLLLSLVSTLGGFGDAATQVLADCKSLQTTFQTVARSSREHAVTIAAYADKFDTRTVTFCANKANSLADRVREINGFIDEGEEYQKVGDKLNTDFADLKKGFATFTGQLVTWAKNREGVDPATIATLRSDIEALDKQIGDLDVAIAAVSASLAATLPVTGLLALAFPLAAPFIIAGGCALAGVEVAALTSLLTGKNGLVNDKNAKKQEILTLQKEVSDIKALRTEAEHENALPTFNDNIDVLQRVWVHVNNDAKLIVSYLKTANANAGYPKYMKTSIDKGVVVYTAISKYLKAYADEIVV</sequence>
<evidence type="ECO:0000313" key="3">
    <source>
        <dbReference type="Proteomes" id="UP001221757"/>
    </source>
</evidence>
<dbReference type="SUPFAM" id="SSF58100">
    <property type="entry name" value="Bacterial hemolysins"/>
    <property type="match status" value="1"/>
</dbReference>
<dbReference type="AlphaFoldDB" id="A0AAD7CDC0"/>
<feature type="region of interest" description="Disordered" evidence="1">
    <location>
        <begin position="1"/>
        <end position="40"/>
    </location>
</feature>